<dbReference type="Proteomes" id="UP000806522">
    <property type="component" value="Unassembled WGS sequence"/>
</dbReference>
<dbReference type="EMBL" id="SUYC01000001">
    <property type="protein sequence ID" value="MBE6269524.1"/>
    <property type="molecule type" value="Genomic_DNA"/>
</dbReference>
<protein>
    <submittedName>
        <fullName evidence="1">Uncharacterized protein</fullName>
    </submittedName>
</protein>
<reference evidence="1" key="1">
    <citation type="submission" date="2019-04" db="EMBL/GenBank/DDBJ databases">
        <title>Evolution of Biomass-Degrading Anaerobic Consortia Revealed by Metagenomics.</title>
        <authorList>
            <person name="Peng X."/>
        </authorList>
    </citation>
    <scope>NUCLEOTIDE SEQUENCE</scope>
    <source>
        <strain evidence="1">SIG140</strain>
    </source>
</reference>
<sequence length="81" mass="9415">MITKDSIETAYSFLHQKQRIYVHSTLDWQKDDIEMAIAAYADGMSTELYDAISSGRPDFLRNHQQFQEDITKAVEILETML</sequence>
<name>A0A9D5S6Y8_XYLRU</name>
<evidence type="ECO:0000313" key="2">
    <source>
        <dbReference type="Proteomes" id="UP000806522"/>
    </source>
</evidence>
<evidence type="ECO:0000313" key="1">
    <source>
        <dbReference type="EMBL" id="MBE6269524.1"/>
    </source>
</evidence>
<comment type="caution">
    <text evidence="1">The sequence shown here is derived from an EMBL/GenBank/DDBJ whole genome shotgun (WGS) entry which is preliminary data.</text>
</comment>
<accession>A0A9D5S6Y8</accession>
<proteinExistence type="predicted"/>
<organism evidence="1 2">
    <name type="scientific">Xylanibacter ruminicola</name>
    <name type="common">Prevotella ruminicola</name>
    <dbReference type="NCBI Taxonomy" id="839"/>
    <lineage>
        <taxon>Bacteria</taxon>
        <taxon>Pseudomonadati</taxon>
        <taxon>Bacteroidota</taxon>
        <taxon>Bacteroidia</taxon>
        <taxon>Bacteroidales</taxon>
        <taxon>Prevotellaceae</taxon>
        <taxon>Xylanibacter</taxon>
    </lineage>
</organism>
<dbReference type="AlphaFoldDB" id="A0A9D5S6Y8"/>
<gene>
    <name evidence="1" type="ORF">E7101_01015</name>
</gene>